<feature type="domain" description="SET" evidence="1">
    <location>
        <begin position="10"/>
        <end position="272"/>
    </location>
</feature>
<dbReference type="CDD" id="cd20071">
    <property type="entry name" value="SET_SMYD"/>
    <property type="match status" value="1"/>
</dbReference>
<dbReference type="Gene3D" id="1.10.220.160">
    <property type="match status" value="1"/>
</dbReference>
<protein>
    <recommendedName>
        <fullName evidence="1">SET domain-containing protein</fullName>
    </recommendedName>
</protein>
<gene>
    <name evidence="2" type="ORF">VNO78_08722</name>
</gene>
<proteinExistence type="predicted"/>
<dbReference type="InterPro" id="IPR001214">
    <property type="entry name" value="SET_dom"/>
</dbReference>
<name>A0AAN9SVN9_PSOTE</name>
<dbReference type="PANTHER" id="PTHR47420:SF2">
    <property type="entry name" value="HISTONE-LYSINE N-METHYLTRANSFERASE"/>
    <property type="match status" value="1"/>
</dbReference>
<evidence type="ECO:0000259" key="1">
    <source>
        <dbReference type="PROSITE" id="PS50280"/>
    </source>
</evidence>
<evidence type="ECO:0000313" key="3">
    <source>
        <dbReference type="Proteomes" id="UP001386955"/>
    </source>
</evidence>
<dbReference type="EMBL" id="JAYMYS010000002">
    <property type="protein sequence ID" value="KAK7407081.1"/>
    <property type="molecule type" value="Genomic_DNA"/>
</dbReference>
<sequence length="369" mass="40952">MVTVMATSSSLLRMQQIPGKGRGVVAAQSLEAGQIVLTESPLILYSASPLFPPSSPFTCCDHCFRLILPSHTHTISCPSCSNNFFCSPKCFSLATNSSHSTWVCQALMSLLQHHNSTLFQQHPPERQVQARFILAAHNLFLHSPSDIHSLLSLHGTPDTAVLDAANFLHSLISPLFPSQAQLSVDLIAQLIAKDSLNSFCLMDPYSPHGPQRSIRAYAIYPKASLFNHDCVPNACRFDYVETGDPGHEHNTDIFVRLIQDVPEGKEVCISYVRVGRDFLTRKRILMEDYGFTCGCDRCKIEANWACGENNEEDSNLPHVQFLRKYVCKRKNCAGTMAPLPPKDDVPSNVMECNFCGNLKFDCDASQSLK</sequence>
<reference evidence="2 3" key="1">
    <citation type="submission" date="2024-01" db="EMBL/GenBank/DDBJ databases">
        <title>The genomes of 5 underutilized Papilionoideae crops provide insights into root nodulation and disease resistanc.</title>
        <authorList>
            <person name="Jiang F."/>
        </authorList>
    </citation>
    <scope>NUCLEOTIDE SEQUENCE [LARGE SCALE GENOMIC DNA]</scope>
    <source>
        <strain evidence="2">DUOXIRENSHENG_FW03</strain>
        <tissue evidence="2">Leaves</tissue>
    </source>
</reference>
<dbReference type="InterPro" id="IPR044238">
    <property type="entry name" value="ASHR2-like"/>
</dbReference>
<dbReference type="PROSITE" id="PS50280">
    <property type="entry name" value="SET"/>
    <property type="match status" value="1"/>
</dbReference>
<organism evidence="2 3">
    <name type="scientific">Psophocarpus tetragonolobus</name>
    <name type="common">Winged bean</name>
    <name type="synonym">Dolichos tetragonolobus</name>
    <dbReference type="NCBI Taxonomy" id="3891"/>
    <lineage>
        <taxon>Eukaryota</taxon>
        <taxon>Viridiplantae</taxon>
        <taxon>Streptophyta</taxon>
        <taxon>Embryophyta</taxon>
        <taxon>Tracheophyta</taxon>
        <taxon>Spermatophyta</taxon>
        <taxon>Magnoliopsida</taxon>
        <taxon>eudicotyledons</taxon>
        <taxon>Gunneridae</taxon>
        <taxon>Pentapetalae</taxon>
        <taxon>rosids</taxon>
        <taxon>fabids</taxon>
        <taxon>Fabales</taxon>
        <taxon>Fabaceae</taxon>
        <taxon>Papilionoideae</taxon>
        <taxon>50 kb inversion clade</taxon>
        <taxon>NPAAA clade</taxon>
        <taxon>indigoferoid/millettioid clade</taxon>
        <taxon>Phaseoleae</taxon>
        <taxon>Psophocarpus</taxon>
    </lineage>
</organism>
<dbReference type="SUPFAM" id="SSF82199">
    <property type="entry name" value="SET domain"/>
    <property type="match status" value="1"/>
</dbReference>
<dbReference type="AlphaFoldDB" id="A0AAN9SVN9"/>
<evidence type="ECO:0000313" key="2">
    <source>
        <dbReference type="EMBL" id="KAK7407081.1"/>
    </source>
</evidence>
<keyword evidence="3" id="KW-1185">Reference proteome</keyword>
<dbReference type="PANTHER" id="PTHR47420">
    <property type="entry name" value="HISTONE-LYSINE N-METHYLTRANSFERASE ASHR2"/>
    <property type="match status" value="1"/>
</dbReference>
<dbReference type="InterPro" id="IPR046341">
    <property type="entry name" value="SET_dom_sf"/>
</dbReference>
<dbReference type="Proteomes" id="UP001386955">
    <property type="component" value="Unassembled WGS sequence"/>
</dbReference>
<dbReference type="Pfam" id="PF00856">
    <property type="entry name" value="SET"/>
    <property type="match status" value="1"/>
</dbReference>
<comment type="caution">
    <text evidence="2">The sequence shown here is derived from an EMBL/GenBank/DDBJ whole genome shotgun (WGS) entry which is preliminary data.</text>
</comment>
<accession>A0AAN9SVN9</accession>
<dbReference type="Gene3D" id="6.10.140.2220">
    <property type="match status" value="1"/>
</dbReference>
<dbReference type="SMART" id="SM00317">
    <property type="entry name" value="SET"/>
    <property type="match status" value="1"/>
</dbReference>
<dbReference type="Gene3D" id="2.170.270.10">
    <property type="entry name" value="SET domain"/>
    <property type="match status" value="1"/>
</dbReference>